<reference evidence="1 2" key="1">
    <citation type="submission" date="2018-03" db="EMBL/GenBank/DDBJ databases">
        <authorList>
            <person name="Gully D."/>
        </authorList>
    </citation>
    <scope>NUCLEOTIDE SEQUENCE [LARGE SCALE GENOMIC DNA]</scope>
    <source>
        <strain evidence="1">ORS3257</strain>
    </source>
</reference>
<dbReference type="EMBL" id="LS398110">
    <property type="protein sequence ID" value="SPP98695.1"/>
    <property type="molecule type" value="Genomic_DNA"/>
</dbReference>
<sequence length="93" mass="10241">MGTDPEFRNGFAMGWRTLRLRQTLGDVGLAQKQTSPLLPYNGRSTRGYLSLSIELLCFSPRSPETAHGADLRRCSYRGLQRSRAPPCAASVLG</sequence>
<evidence type="ECO:0000313" key="1">
    <source>
        <dbReference type="EMBL" id="SPP98695.1"/>
    </source>
</evidence>
<organism evidence="1 2">
    <name type="scientific">Bradyrhizobium vignae</name>
    <dbReference type="NCBI Taxonomy" id="1549949"/>
    <lineage>
        <taxon>Bacteria</taxon>
        <taxon>Pseudomonadati</taxon>
        <taxon>Pseudomonadota</taxon>
        <taxon>Alphaproteobacteria</taxon>
        <taxon>Hyphomicrobiales</taxon>
        <taxon>Nitrobacteraceae</taxon>
        <taxon>Bradyrhizobium</taxon>
    </lineage>
</organism>
<name>A0A2U3QBI2_9BRAD</name>
<dbReference type="Proteomes" id="UP000246085">
    <property type="component" value="Chromosome BRAD3257"/>
</dbReference>
<accession>A0A2U3QBI2</accession>
<gene>
    <name evidence="1" type="ORF">BRAD3257_8099</name>
</gene>
<proteinExistence type="predicted"/>
<protein>
    <submittedName>
        <fullName evidence="1">Uncharacterized protein</fullName>
    </submittedName>
</protein>
<dbReference type="KEGG" id="bvz:BRAD3257_8099"/>
<dbReference type="AlphaFoldDB" id="A0A2U3QBI2"/>
<evidence type="ECO:0000313" key="2">
    <source>
        <dbReference type="Proteomes" id="UP000246085"/>
    </source>
</evidence>